<organism evidence="1 2">
    <name type="scientific">Vigna mungo</name>
    <name type="common">Black gram</name>
    <name type="synonym">Phaseolus mungo</name>
    <dbReference type="NCBI Taxonomy" id="3915"/>
    <lineage>
        <taxon>Eukaryota</taxon>
        <taxon>Viridiplantae</taxon>
        <taxon>Streptophyta</taxon>
        <taxon>Embryophyta</taxon>
        <taxon>Tracheophyta</taxon>
        <taxon>Spermatophyta</taxon>
        <taxon>Magnoliopsida</taxon>
        <taxon>eudicotyledons</taxon>
        <taxon>Gunneridae</taxon>
        <taxon>Pentapetalae</taxon>
        <taxon>rosids</taxon>
        <taxon>fabids</taxon>
        <taxon>Fabales</taxon>
        <taxon>Fabaceae</taxon>
        <taxon>Papilionoideae</taxon>
        <taxon>50 kb inversion clade</taxon>
        <taxon>NPAAA clade</taxon>
        <taxon>indigoferoid/millettioid clade</taxon>
        <taxon>Phaseoleae</taxon>
        <taxon>Vigna</taxon>
    </lineage>
</organism>
<sequence>MPTIGNPHSGKEGERKVPQYRGGKTYFYHPPCLILSQPVRFLDRGNQENHCNHLYSLNRSCIIDSRQQVQQECIQGTMFPSHRMPMILSTILQTFNKRPCIQRPPNYI</sequence>
<protein>
    <submittedName>
        <fullName evidence="1">Uncharacterized protein</fullName>
    </submittedName>
</protein>
<accession>A0AAQ3MZF4</accession>
<dbReference type="EMBL" id="CP144693">
    <property type="protein sequence ID" value="WVZ00735.1"/>
    <property type="molecule type" value="Genomic_DNA"/>
</dbReference>
<evidence type="ECO:0000313" key="2">
    <source>
        <dbReference type="Proteomes" id="UP001374535"/>
    </source>
</evidence>
<dbReference type="Proteomes" id="UP001374535">
    <property type="component" value="Chromosome 8"/>
</dbReference>
<evidence type="ECO:0000313" key="1">
    <source>
        <dbReference type="EMBL" id="WVZ00735.1"/>
    </source>
</evidence>
<proteinExistence type="predicted"/>
<reference evidence="1 2" key="1">
    <citation type="journal article" date="2023" name="Life. Sci Alliance">
        <title>Evolutionary insights into 3D genome organization and epigenetic landscape of Vigna mungo.</title>
        <authorList>
            <person name="Junaid A."/>
            <person name="Singh B."/>
            <person name="Bhatia S."/>
        </authorList>
    </citation>
    <scope>NUCLEOTIDE SEQUENCE [LARGE SCALE GENOMIC DNA]</scope>
    <source>
        <strain evidence="1">Urdbean</strain>
    </source>
</reference>
<name>A0AAQ3MZF4_VIGMU</name>
<gene>
    <name evidence="1" type="ORF">V8G54_026804</name>
</gene>
<keyword evidence="2" id="KW-1185">Reference proteome</keyword>
<dbReference type="AlphaFoldDB" id="A0AAQ3MZF4"/>